<dbReference type="PROSITE" id="PS51257">
    <property type="entry name" value="PROKAR_LIPOPROTEIN"/>
    <property type="match status" value="1"/>
</dbReference>
<keyword evidence="4" id="KW-1185">Reference proteome</keyword>
<name>A0A939K2K7_9BACT</name>
<feature type="signal peptide" evidence="1">
    <location>
        <begin position="1"/>
        <end position="29"/>
    </location>
</feature>
<feature type="domain" description="DUF4136" evidence="2">
    <location>
        <begin position="48"/>
        <end position="221"/>
    </location>
</feature>
<protein>
    <submittedName>
        <fullName evidence="3">DUF4136 domain-containing protein</fullName>
    </submittedName>
</protein>
<keyword evidence="1" id="KW-0732">Signal</keyword>
<evidence type="ECO:0000313" key="4">
    <source>
        <dbReference type="Proteomes" id="UP000664795"/>
    </source>
</evidence>
<accession>A0A939K2K7</accession>
<dbReference type="RefSeq" id="WP_207338142.1">
    <property type="nucleotide sequence ID" value="NZ_JAFMYU010000027.1"/>
</dbReference>
<evidence type="ECO:0000259" key="2">
    <source>
        <dbReference type="Pfam" id="PF13590"/>
    </source>
</evidence>
<proteinExistence type="predicted"/>
<dbReference type="Gene3D" id="3.30.160.670">
    <property type="match status" value="1"/>
</dbReference>
<feature type="chain" id="PRO_5037520323" evidence="1">
    <location>
        <begin position="30"/>
        <end position="226"/>
    </location>
</feature>
<sequence>MKTSEISGRLRRPLAVASLALAIGLGVSACSDNAVNNISPADSNVLITNYDRAVNFSQYKTFSLPDSVLVESNDGYSQSSLPIEQQAVTQVAQELTNRGFVRVAAGQPADIGVAVTRVNNQYTGVTTNPYAGFGNYWGYGGFGGFSPYYPSYYQYYQVSDRYWRIELVDLKNRPITTPTTDPNAPQNQLRVIYQASLRGNGIFDASAINKLITDAFAQSPYLKPTR</sequence>
<gene>
    <name evidence="3" type="ORF">J2I48_24455</name>
</gene>
<evidence type="ECO:0000256" key="1">
    <source>
        <dbReference type="SAM" id="SignalP"/>
    </source>
</evidence>
<organism evidence="3 4">
    <name type="scientific">Fibrella aquatilis</name>
    <dbReference type="NCBI Taxonomy" id="2817059"/>
    <lineage>
        <taxon>Bacteria</taxon>
        <taxon>Pseudomonadati</taxon>
        <taxon>Bacteroidota</taxon>
        <taxon>Cytophagia</taxon>
        <taxon>Cytophagales</taxon>
        <taxon>Spirosomataceae</taxon>
        <taxon>Fibrella</taxon>
    </lineage>
</organism>
<dbReference type="EMBL" id="JAFMYU010000027">
    <property type="protein sequence ID" value="MBO0934181.1"/>
    <property type="molecule type" value="Genomic_DNA"/>
</dbReference>
<dbReference type="InterPro" id="IPR025411">
    <property type="entry name" value="DUF4136"/>
</dbReference>
<dbReference type="AlphaFoldDB" id="A0A939K2K7"/>
<comment type="caution">
    <text evidence="3">The sequence shown here is derived from an EMBL/GenBank/DDBJ whole genome shotgun (WGS) entry which is preliminary data.</text>
</comment>
<evidence type="ECO:0000313" key="3">
    <source>
        <dbReference type="EMBL" id="MBO0934181.1"/>
    </source>
</evidence>
<dbReference type="Proteomes" id="UP000664795">
    <property type="component" value="Unassembled WGS sequence"/>
</dbReference>
<reference evidence="3 4" key="1">
    <citation type="submission" date="2021-03" db="EMBL/GenBank/DDBJ databases">
        <title>Fibrella sp. HMF5036 genome sequencing and assembly.</title>
        <authorList>
            <person name="Kang H."/>
            <person name="Kim H."/>
            <person name="Bae S."/>
            <person name="Joh K."/>
        </authorList>
    </citation>
    <scope>NUCLEOTIDE SEQUENCE [LARGE SCALE GENOMIC DNA]</scope>
    <source>
        <strain evidence="3 4">HMF5036</strain>
    </source>
</reference>
<dbReference type="Pfam" id="PF13590">
    <property type="entry name" value="DUF4136"/>
    <property type="match status" value="1"/>
</dbReference>